<dbReference type="AlphaFoldDB" id="A0A143BLH2"/>
<dbReference type="KEGG" id="gph:GEMMAAP_12355"/>
<reference evidence="1 2" key="1">
    <citation type="journal article" date="2014" name="Proc. Natl. Acad. Sci. U.S.A.">
        <title>Functional type 2 photosynthetic reaction centers found in the rare bacterial phylum Gemmatimonadetes.</title>
        <authorList>
            <person name="Zeng Y."/>
            <person name="Feng F."/>
            <person name="Medova H."/>
            <person name="Dean J."/>
            <person name="Koblizek M."/>
        </authorList>
    </citation>
    <scope>NUCLEOTIDE SEQUENCE [LARGE SCALE GENOMIC DNA]</scope>
    <source>
        <strain evidence="1 2">AP64</strain>
    </source>
</reference>
<organism evidence="1 2">
    <name type="scientific">Gemmatimonas phototrophica</name>
    <dbReference type="NCBI Taxonomy" id="1379270"/>
    <lineage>
        <taxon>Bacteria</taxon>
        <taxon>Pseudomonadati</taxon>
        <taxon>Gemmatimonadota</taxon>
        <taxon>Gemmatimonadia</taxon>
        <taxon>Gemmatimonadales</taxon>
        <taxon>Gemmatimonadaceae</taxon>
        <taxon>Gemmatimonas</taxon>
    </lineage>
</organism>
<sequence length="154" mass="16649">MSIDVRRVLAAAPKEAITPLKPSAAFTAVDSAMHVVFVAQRADCNGNLLLANLAAIGRVKHAVHPAELAIAGVAQDTVAIRPLLPFGLRHSPIRLLGAGERRWLHVIGHHETPTLLIYDREHRLRLASHVDPDPVARVALGRAISHLVTNDPTH</sequence>
<accession>A0A143BLH2</accession>
<dbReference type="EMBL" id="CP011454">
    <property type="protein sequence ID" value="AMW05381.1"/>
    <property type="molecule type" value="Genomic_DNA"/>
</dbReference>
<evidence type="ECO:0000313" key="2">
    <source>
        <dbReference type="Proteomes" id="UP000076404"/>
    </source>
</evidence>
<reference evidence="1 2" key="2">
    <citation type="journal article" date="2016" name="Environ. Microbiol. Rep.">
        <title>Metagenomic evidence for the presence of phototrophic Gemmatimonadetes bacteria in diverse environments.</title>
        <authorList>
            <person name="Zeng Y."/>
            <person name="Baumbach J."/>
            <person name="Barbosa E.G."/>
            <person name="Azevedo V."/>
            <person name="Zhang C."/>
            <person name="Koblizek M."/>
        </authorList>
    </citation>
    <scope>NUCLEOTIDE SEQUENCE [LARGE SCALE GENOMIC DNA]</scope>
    <source>
        <strain evidence="1 2">AP64</strain>
    </source>
</reference>
<proteinExistence type="predicted"/>
<name>A0A143BLH2_9BACT</name>
<evidence type="ECO:0000313" key="1">
    <source>
        <dbReference type="EMBL" id="AMW05381.1"/>
    </source>
</evidence>
<dbReference type="Proteomes" id="UP000076404">
    <property type="component" value="Chromosome"/>
</dbReference>
<keyword evidence="2" id="KW-1185">Reference proteome</keyword>
<gene>
    <name evidence="1" type="ORF">GEMMAAP_12355</name>
</gene>
<protein>
    <submittedName>
        <fullName evidence="1">Uncharacterized protein</fullName>
    </submittedName>
</protein>